<dbReference type="EMBL" id="JABAYA010000437">
    <property type="protein sequence ID" value="KAF7720659.1"/>
    <property type="molecule type" value="Genomic_DNA"/>
</dbReference>
<dbReference type="PANTHER" id="PTHR10073:SF47">
    <property type="entry name" value="DNA MISMATCH REPAIR PROTEIN MLH3"/>
    <property type="match status" value="1"/>
</dbReference>
<dbReference type="Gene3D" id="3.30.1540.20">
    <property type="entry name" value="MutL, C-terminal domain, dimerisation subdomain"/>
    <property type="match status" value="1"/>
</dbReference>
<organism evidence="3 4">
    <name type="scientific">Apophysomyces ossiformis</name>
    <dbReference type="NCBI Taxonomy" id="679940"/>
    <lineage>
        <taxon>Eukaryota</taxon>
        <taxon>Fungi</taxon>
        <taxon>Fungi incertae sedis</taxon>
        <taxon>Mucoromycota</taxon>
        <taxon>Mucoromycotina</taxon>
        <taxon>Mucoromycetes</taxon>
        <taxon>Mucorales</taxon>
        <taxon>Mucorineae</taxon>
        <taxon>Mucoraceae</taxon>
        <taxon>Apophysomyces</taxon>
    </lineage>
</organism>
<keyword evidence="4" id="KW-1185">Reference proteome</keyword>
<evidence type="ECO:0000313" key="4">
    <source>
        <dbReference type="Proteomes" id="UP000605846"/>
    </source>
</evidence>
<dbReference type="SMART" id="SM00853">
    <property type="entry name" value="MutL_C"/>
    <property type="match status" value="1"/>
</dbReference>
<dbReference type="GO" id="GO:0032300">
    <property type="term" value="C:mismatch repair complex"/>
    <property type="evidence" value="ECO:0007669"/>
    <property type="project" value="InterPro"/>
</dbReference>
<protein>
    <recommendedName>
        <fullName evidence="2">MutL C-terminal dimerisation domain-containing protein</fullName>
    </recommendedName>
</protein>
<accession>A0A8H7BEA2</accession>
<gene>
    <name evidence="3" type="ORF">EC973_006670</name>
</gene>
<dbReference type="PANTHER" id="PTHR10073">
    <property type="entry name" value="DNA MISMATCH REPAIR PROTEIN MLH, PMS, MUTL"/>
    <property type="match status" value="1"/>
</dbReference>
<name>A0A8H7BEA2_9FUNG</name>
<dbReference type="InterPro" id="IPR014762">
    <property type="entry name" value="DNA_mismatch_repair_CS"/>
</dbReference>
<dbReference type="Pfam" id="PF08676">
    <property type="entry name" value="MutL_C"/>
    <property type="match status" value="1"/>
</dbReference>
<dbReference type="InterPro" id="IPR014790">
    <property type="entry name" value="MutL_C"/>
</dbReference>
<feature type="domain" description="MutL C-terminal dimerisation" evidence="2">
    <location>
        <begin position="255"/>
        <end position="421"/>
    </location>
</feature>
<feature type="non-terminal residue" evidence="3">
    <location>
        <position position="508"/>
    </location>
</feature>
<dbReference type="AlphaFoldDB" id="A0A8H7BEA2"/>
<dbReference type="GO" id="GO:0006298">
    <property type="term" value="P:mismatch repair"/>
    <property type="evidence" value="ECO:0007669"/>
    <property type="project" value="InterPro"/>
</dbReference>
<dbReference type="GO" id="GO:0016887">
    <property type="term" value="F:ATP hydrolysis activity"/>
    <property type="evidence" value="ECO:0007669"/>
    <property type="project" value="InterPro"/>
</dbReference>
<evidence type="ECO:0000256" key="1">
    <source>
        <dbReference type="ARBA" id="ARBA00006082"/>
    </source>
</evidence>
<evidence type="ECO:0000259" key="2">
    <source>
        <dbReference type="SMART" id="SM00853"/>
    </source>
</evidence>
<dbReference type="InterPro" id="IPR037198">
    <property type="entry name" value="MutL_C_sf"/>
</dbReference>
<dbReference type="Gene3D" id="3.30.565.10">
    <property type="entry name" value="Histidine kinase-like ATPase, C-terminal domain"/>
    <property type="match status" value="1"/>
</dbReference>
<comment type="caution">
    <text evidence="3">The sequence shown here is derived from an EMBL/GenBank/DDBJ whole genome shotgun (WGS) entry which is preliminary data.</text>
</comment>
<sequence>MATVTSKCHTLSDLRNVSTFGFRGEALAAIADAALLQITSRHVDHASTYMTIWKDGKLVHHSLNPCQRQPGTSIIVRDLFYKQFPVRRKQQRHLQTNVILEDVKRTVAIVAMTFPQASFILQDMAKKSNILVTKKDIKPFDVHEDDFKVHGYLGTKGFPNKVRIADLNHRWIAPNELYKAVIDTFEQSKPFAKRSTKRGKAWLERHPIFLIQVDCPILSSYDISVYIDTLYEHEGFGGLEFPKKLSKEDLVSAVVLGQIDHKFILIKTSSMLIIVDQHAADERIKLEKMLETLEDGDDLLQPEPNPGVNLTAEECQLARIFQSDLERWGIRLLIESPQGMMEPSVSSRSKYFAGSQTSSRFSQNNVFVTQLPRLIAGRCIANRDLLEKLLRDHLHDLKSNGSKGCPRLIMELLKSKACRVLKNLETEFKMVDKMVEREELRAFGSDTEKVFKELDVIRRKQIDLAGDHMALEIVSDIPQHSLQDDSEQQKSIDSFNRKELALKNLMTK</sequence>
<dbReference type="GO" id="GO:0140664">
    <property type="term" value="F:ATP-dependent DNA damage sensor activity"/>
    <property type="evidence" value="ECO:0007669"/>
    <property type="project" value="InterPro"/>
</dbReference>
<dbReference type="InterPro" id="IPR038973">
    <property type="entry name" value="MutL/Mlh/Pms-like"/>
</dbReference>
<dbReference type="SUPFAM" id="SSF118116">
    <property type="entry name" value="DNA mismatch repair protein MutL"/>
    <property type="match status" value="1"/>
</dbReference>
<evidence type="ECO:0000313" key="3">
    <source>
        <dbReference type="EMBL" id="KAF7720659.1"/>
    </source>
</evidence>
<dbReference type="GO" id="GO:0005524">
    <property type="term" value="F:ATP binding"/>
    <property type="evidence" value="ECO:0007669"/>
    <property type="project" value="InterPro"/>
</dbReference>
<dbReference type="SUPFAM" id="SSF55874">
    <property type="entry name" value="ATPase domain of HSP90 chaperone/DNA topoisomerase II/histidine kinase"/>
    <property type="match status" value="1"/>
</dbReference>
<proteinExistence type="inferred from homology"/>
<dbReference type="Proteomes" id="UP000605846">
    <property type="component" value="Unassembled WGS sequence"/>
</dbReference>
<comment type="similarity">
    <text evidence="1">Belongs to the DNA mismatch repair MutL/HexB family.</text>
</comment>
<dbReference type="InterPro" id="IPR036890">
    <property type="entry name" value="HATPase_C_sf"/>
</dbReference>
<reference evidence="3" key="1">
    <citation type="submission" date="2020-01" db="EMBL/GenBank/DDBJ databases">
        <title>Genome Sequencing of Three Apophysomyces-Like Fungal Strains Confirms a Novel Fungal Genus in the Mucoromycota with divergent Burkholderia-like Endosymbiotic Bacteria.</title>
        <authorList>
            <person name="Stajich J.E."/>
            <person name="Macias A.M."/>
            <person name="Carter-House D."/>
            <person name="Lovett B."/>
            <person name="Kasson L.R."/>
            <person name="Berry K."/>
            <person name="Grigoriev I."/>
            <person name="Chang Y."/>
            <person name="Spatafora J."/>
            <person name="Kasson M.T."/>
        </authorList>
    </citation>
    <scope>NUCLEOTIDE SEQUENCE</scope>
    <source>
        <strain evidence="3">NRRL A-21654</strain>
    </source>
</reference>
<dbReference type="PROSITE" id="PS00058">
    <property type="entry name" value="DNA_MISMATCH_REPAIR_1"/>
    <property type="match status" value="1"/>
</dbReference>
<dbReference type="InterPro" id="IPR042120">
    <property type="entry name" value="MutL_C_dimsub"/>
</dbReference>
<dbReference type="OrthoDB" id="2419780at2759"/>